<gene>
    <name evidence="1" type="ORF">C7441_101226</name>
</gene>
<evidence type="ECO:0000313" key="1">
    <source>
        <dbReference type="EMBL" id="PWJ86346.1"/>
    </source>
</evidence>
<dbReference type="AlphaFoldDB" id="A0A316CB86"/>
<accession>A0A316CB86</accession>
<dbReference type="RefSeq" id="WP_109611343.1">
    <property type="nucleotide sequence ID" value="NZ_QGGG01000001.1"/>
</dbReference>
<organism evidence="1 2">
    <name type="scientific">Pseudaminobacter salicylatoxidans</name>
    <dbReference type="NCBI Taxonomy" id="93369"/>
    <lineage>
        <taxon>Bacteria</taxon>
        <taxon>Pseudomonadati</taxon>
        <taxon>Pseudomonadota</taxon>
        <taxon>Alphaproteobacteria</taxon>
        <taxon>Hyphomicrobiales</taxon>
        <taxon>Phyllobacteriaceae</taxon>
        <taxon>Pseudaminobacter</taxon>
    </lineage>
</organism>
<dbReference type="Proteomes" id="UP000245396">
    <property type="component" value="Unassembled WGS sequence"/>
</dbReference>
<evidence type="ECO:0000313" key="2">
    <source>
        <dbReference type="Proteomes" id="UP000245396"/>
    </source>
</evidence>
<proteinExistence type="predicted"/>
<evidence type="ECO:0008006" key="3">
    <source>
        <dbReference type="Google" id="ProtNLM"/>
    </source>
</evidence>
<comment type="caution">
    <text evidence="1">The sequence shown here is derived from an EMBL/GenBank/DDBJ whole genome shotgun (WGS) entry which is preliminary data.</text>
</comment>
<sequence length="167" mass="17981">MTQDEIAAAIAEFDAAIARDGGADTPWLALQTLARKAIGAKLFTIMTVDMKNELARRAYTSDPVAYPTSGTKPIHRDRWFDVVHGAHRSFVANTIADISTVFGDHETIWALGCGSVINIPVVVGGELLGTVNCLDVEHHYTPERVERSRLLALPAKLAFLAAGRAAA</sequence>
<dbReference type="OrthoDB" id="7066078at2"/>
<dbReference type="STRING" id="1192868.GCA_000304395_04020"/>
<dbReference type="Gene3D" id="3.30.450.40">
    <property type="match status" value="1"/>
</dbReference>
<keyword evidence="2" id="KW-1185">Reference proteome</keyword>
<name>A0A316CB86_PSESE</name>
<dbReference type="SUPFAM" id="SSF55781">
    <property type="entry name" value="GAF domain-like"/>
    <property type="match status" value="1"/>
</dbReference>
<dbReference type="EMBL" id="QGGG01000001">
    <property type="protein sequence ID" value="PWJ86346.1"/>
    <property type="molecule type" value="Genomic_DNA"/>
</dbReference>
<dbReference type="InterPro" id="IPR029016">
    <property type="entry name" value="GAF-like_dom_sf"/>
</dbReference>
<protein>
    <recommendedName>
        <fullName evidence="3">GAF domain-containing protein</fullName>
    </recommendedName>
</protein>
<reference evidence="1 2" key="1">
    <citation type="submission" date="2018-05" db="EMBL/GenBank/DDBJ databases">
        <title>Genomic Encyclopedia of Type Strains, Phase IV (KMG-IV): sequencing the most valuable type-strain genomes for metagenomic binning, comparative biology and taxonomic classification.</title>
        <authorList>
            <person name="Goeker M."/>
        </authorList>
    </citation>
    <scope>NUCLEOTIDE SEQUENCE [LARGE SCALE GENOMIC DNA]</scope>
    <source>
        <strain evidence="1 2">DSM 6986</strain>
    </source>
</reference>